<dbReference type="Pfam" id="PF19822">
    <property type="entry name" value="DUF6304"/>
    <property type="match status" value="1"/>
</dbReference>
<name>A0A9D1S8I9_9FIRM</name>
<accession>A0A9D1S8I9</accession>
<dbReference type="Proteomes" id="UP000824118">
    <property type="component" value="Unassembled WGS sequence"/>
</dbReference>
<dbReference type="AlphaFoldDB" id="A0A9D1S8I9"/>
<organism evidence="1 2">
    <name type="scientific">Candidatus Limousia pullorum</name>
    <dbReference type="NCBI Taxonomy" id="2840860"/>
    <lineage>
        <taxon>Bacteria</taxon>
        <taxon>Bacillati</taxon>
        <taxon>Bacillota</taxon>
        <taxon>Clostridia</taxon>
        <taxon>Eubacteriales</taxon>
        <taxon>Oscillospiraceae</taxon>
        <taxon>Oscillospiraceae incertae sedis</taxon>
        <taxon>Candidatus Limousia</taxon>
    </lineage>
</organism>
<sequence length="313" mass="37221">MRYISKNQTGDFEFHDTSIISSLREKEALVLKTMYLCIHKNSANNPFNLDMELSLAKITFQDFKIESYKELWYTKYDPNNKTETKITDIFLYGTEAEEKFNTILENTKEKGLRFNCFEKNDSLYFLEIIYPQGVFSAECTASNILVEWEEFVKPAWYEYENNITDTLILMTQEGEKTVEATVQYDGRYSEDLEPCLSFAFDGKNYFSQKRYYNFDELFAEMQNQLPKGVYIKCCVTCRHGNFCPYGNYPDEIFCTKEVTIKNCGDVCRYTADIEKERQNRLRKSTFCCNDYKIQTEDFFTYNDFLYFLDKYKK</sequence>
<gene>
    <name evidence="1" type="ORF">IAD22_07490</name>
</gene>
<evidence type="ECO:0000313" key="1">
    <source>
        <dbReference type="EMBL" id="HIU50840.1"/>
    </source>
</evidence>
<dbReference type="InterPro" id="IPR046271">
    <property type="entry name" value="DUF6304"/>
</dbReference>
<proteinExistence type="predicted"/>
<protein>
    <submittedName>
        <fullName evidence="1">Uncharacterized protein</fullName>
    </submittedName>
</protein>
<evidence type="ECO:0000313" key="2">
    <source>
        <dbReference type="Proteomes" id="UP000824118"/>
    </source>
</evidence>
<comment type="caution">
    <text evidence="1">The sequence shown here is derived from an EMBL/GenBank/DDBJ whole genome shotgun (WGS) entry which is preliminary data.</text>
</comment>
<dbReference type="EMBL" id="DVNG01000111">
    <property type="protein sequence ID" value="HIU50840.1"/>
    <property type="molecule type" value="Genomic_DNA"/>
</dbReference>
<reference evidence="1" key="1">
    <citation type="submission" date="2020-10" db="EMBL/GenBank/DDBJ databases">
        <authorList>
            <person name="Gilroy R."/>
        </authorList>
    </citation>
    <scope>NUCLEOTIDE SEQUENCE</scope>
    <source>
        <strain evidence="1">ChiGjej1B1-1684</strain>
    </source>
</reference>
<reference evidence="1" key="2">
    <citation type="journal article" date="2021" name="PeerJ">
        <title>Extensive microbial diversity within the chicken gut microbiome revealed by metagenomics and culture.</title>
        <authorList>
            <person name="Gilroy R."/>
            <person name="Ravi A."/>
            <person name="Getino M."/>
            <person name="Pursley I."/>
            <person name="Horton D.L."/>
            <person name="Alikhan N.F."/>
            <person name="Baker D."/>
            <person name="Gharbi K."/>
            <person name="Hall N."/>
            <person name="Watson M."/>
            <person name="Adriaenssens E.M."/>
            <person name="Foster-Nyarko E."/>
            <person name="Jarju S."/>
            <person name="Secka A."/>
            <person name="Antonio M."/>
            <person name="Oren A."/>
            <person name="Chaudhuri R.R."/>
            <person name="La Ragione R."/>
            <person name="Hildebrand F."/>
            <person name="Pallen M.J."/>
        </authorList>
    </citation>
    <scope>NUCLEOTIDE SEQUENCE</scope>
    <source>
        <strain evidence="1">ChiGjej1B1-1684</strain>
    </source>
</reference>